<protein>
    <submittedName>
        <fullName evidence="2">ATREV3</fullName>
    </submittedName>
</protein>
<dbReference type="AlphaFoldDB" id="A0A0A9FCI8"/>
<reference evidence="2" key="1">
    <citation type="submission" date="2014-09" db="EMBL/GenBank/DDBJ databases">
        <authorList>
            <person name="Magalhaes I.L.F."/>
            <person name="Oliveira U."/>
            <person name="Santos F.R."/>
            <person name="Vidigal T.H.D.A."/>
            <person name="Brescovit A.D."/>
            <person name="Santos A.J."/>
        </authorList>
    </citation>
    <scope>NUCLEOTIDE SEQUENCE</scope>
    <source>
        <tissue evidence="2">Shoot tissue taken approximately 20 cm above the soil surface</tissue>
    </source>
</reference>
<proteinExistence type="predicted"/>
<sequence>MAGPGGCGGKSSAPRGSSRRS</sequence>
<evidence type="ECO:0000256" key="1">
    <source>
        <dbReference type="SAM" id="MobiDB-lite"/>
    </source>
</evidence>
<organism evidence="2">
    <name type="scientific">Arundo donax</name>
    <name type="common">Giant reed</name>
    <name type="synonym">Donax arundinaceus</name>
    <dbReference type="NCBI Taxonomy" id="35708"/>
    <lineage>
        <taxon>Eukaryota</taxon>
        <taxon>Viridiplantae</taxon>
        <taxon>Streptophyta</taxon>
        <taxon>Embryophyta</taxon>
        <taxon>Tracheophyta</taxon>
        <taxon>Spermatophyta</taxon>
        <taxon>Magnoliopsida</taxon>
        <taxon>Liliopsida</taxon>
        <taxon>Poales</taxon>
        <taxon>Poaceae</taxon>
        <taxon>PACMAD clade</taxon>
        <taxon>Arundinoideae</taxon>
        <taxon>Arundineae</taxon>
        <taxon>Arundo</taxon>
    </lineage>
</organism>
<reference evidence="2" key="2">
    <citation type="journal article" date="2015" name="Data Brief">
        <title>Shoot transcriptome of the giant reed, Arundo donax.</title>
        <authorList>
            <person name="Barrero R.A."/>
            <person name="Guerrero F.D."/>
            <person name="Moolhuijzen P."/>
            <person name="Goolsby J.A."/>
            <person name="Tidwell J."/>
            <person name="Bellgard S.E."/>
            <person name="Bellgard M.I."/>
        </authorList>
    </citation>
    <scope>NUCLEOTIDE SEQUENCE</scope>
    <source>
        <tissue evidence="2">Shoot tissue taken approximately 20 cm above the soil surface</tissue>
    </source>
</reference>
<evidence type="ECO:0000313" key="2">
    <source>
        <dbReference type="EMBL" id="JAE08934.1"/>
    </source>
</evidence>
<name>A0A0A9FCI8_ARUDO</name>
<feature type="region of interest" description="Disordered" evidence="1">
    <location>
        <begin position="1"/>
        <end position="21"/>
    </location>
</feature>
<dbReference type="EMBL" id="GBRH01188962">
    <property type="protein sequence ID" value="JAE08934.1"/>
    <property type="molecule type" value="Transcribed_RNA"/>
</dbReference>
<accession>A0A0A9FCI8</accession>